<feature type="domain" description="Glyoxalase/Bleomycin resistance-like N-terminal" evidence="2">
    <location>
        <begin position="5"/>
        <end position="37"/>
    </location>
</feature>
<dbReference type="AlphaFoldDB" id="A0A543K6S8"/>
<proteinExistence type="predicted"/>
<sequence length="162" mass="17765">MPQHQLLFVNLPVADLARSRAFFTQLGYRFDEDFCDGESLCLRLGPAHFAMLLRADLFAGFHDQPTAPPGAVESVLCLTADSREQVDALVDRAVLAGGRDVRRSDLGFLYGRSYSDLDGHVWEVMWMDPDPLRGGAADGAGARVENGTRAGGVVPRLDEEMR</sequence>
<organism evidence="3 4">
    <name type="scientific">Ornithinimicrobium humiphilum</name>
    <dbReference type="NCBI Taxonomy" id="125288"/>
    <lineage>
        <taxon>Bacteria</taxon>
        <taxon>Bacillati</taxon>
        <taxon>Actinomycetota</taxon>
        <taxon>Actinomycetes</taxon>
        <taxon>Micrococcales</taxon>
        <taxon>Ornithinimicrobiaceae</taxon>
        <taxon>Ornithinimicrobium</taxon>
    </lineage>
</organism>
<dbReference type="RefSeq" id="WP_202877060.1">
    <property type="nucleotide sequence ID" value="NZ_BAAAIL010000005.1"/>
</dbReference>
<dbReference type="Proteomes" id="UP000315133">
    <property type="component" value="Unassembled WGS sequence"/>
</dbReference>
<dbReference type="PANTHER" id="PTHR36503">
    <property type="entry name" value="BLR2520 PROTEIN"/>
    <property type="match status" value="1"/>
</dbReference>
<dbReference type="Gene3D" id="3.10.180.10">
    <property type="entry name" value="2,3-Dihydroxybiphenyl 1,2-Dioxygenase, domain 1"/>
    <property type="match status" value="1"/>
</dbReference>
<accession>A0A543K6S8</accession>
<dbReference type="SUPFAM" id="SSF54593">
    <property type="entry name" value="Glyoxalase/Bleomycin resistance protein/Dihydroxybiphenyl dioxygenase"/>
    <property type="match status" value="1"/>
</dbReference>
<feature type="region of interest" description="Disordered" evidence="1">
    <location>
        <begin position="138"/>
        <end position="162"/>
    </location>
</feature>
<reference evidence="3 4" key="1">
    <citation type="submission" date="2019-06" db="EMBL/GenBank/DDBJ databases">
        <title>Sequencing the genomes of 1000 actinobacteria strains.</title>
        <authorList>
            <person name="Klenk H.-P."/>
        </authorList>
    </citation>
    <scope>NUCLEOTIDE SEQUENCE [LARGE SCALE GENOMIC DNA]</scope>
    <source>
        <strain evidence="3 4">DSM 12362</strain>
    </source>
</reference>
<dbReference type="EMBL" id="VFPU01000003">
    <property type="protein sequence ID" value="TQM90772.1"/>
    <property type="molecule type" value="Genomic_DNA"/>
</dbReference>
<evidence type="ECO:0000313" key="3">
    <source>
        <dbReference type="EMBL" id="TQM90772.1"/>
    </source>
</evidence>
<dbReference type="InterPro" id="IPR029068">
    <property type="entry name" value="Glyas_Bleomycin-R_OHBP_Dase"/>
</dbReference>
<gene>
    <name evidence="3" type="ORF">FB476_3156</name>
</gene>
<dbReference type="InterPro" id="IPR053863">
    <property type="entry name" value="Glyoxy/Ble-like_N"/>
</dbReference>
<evidence type="ECO:0000256" key="1">
    <source>
        <dbReference type="SAM" id="MobiDB-lite"/>
    </source>
</evidence>
<dbReference type="Pfam" id="PF22677">
    <property type="entry name" value="Ble-like_N"/>
    <property type="match status" value="1"/>
</dbReference>
<comment type="caution">
    <text evidence="3">The sequence shown here is derived from an EMBL/GenBank/DDBJ whole genome shotgun (WGS) entry which is preliminary data.</text>
</comment>
<protein>
    <recommendedName>
        <fullName evidence="2">Glyoxalase/Bleomycin resistance-like N-terminal domain-containing protein</fullName>
    </recommendedName>
</protein>
<evidence type="ECO:0000313" key="4">
    <source>
        <dbReference type="Proteomes" id="UP000315133"/>
    </source>
</evidence>
<dbReference type="PANTHER" id="PTHR36503:SF2">
    <property type="entry name" value="BLR2408 PROTEIN"/>
    <property type="match status" value="1"/>
</dbReference>
<evidence type="ECO:0000259" key="2">
    <source>
        <dbReference type="Pfam" id="PF22677"/>
    </source>
</evidence>
<name>A0A543K6S8_9MICO</name>
<keyword evidence="4" id="KW-1185">Reference proteome</keyword>